<dbReference type="GO" id="GO:0003684">
    <property type="term" value="F:damaged DNA binding"/>
    <property type="evidence" value="ECO:0007669"/>
    <property type="project" value="InterPro"/>
</dbReference>
<dbReference type="SUPFAM" id="SSF81624">
    <property type="entry name" value="N-terminal domain of MutM-like DNA repair proteins"/>
    <property type="match status" value="1"/>
</dbReference>
<keyword evidence="19" id="KW-1185">Reference proteome</keyword>
<evidence type="ECO:0000313" key="19">
    <source>
        <dbReference type="Proteomes" id="UP000245020"/>
    </source>
</evidence>
<keyword evidence="4 15" id="KW-0479">Metal-binding</keyword>
<dbReference type="InterPro" id="IPR015886">
    <property type="entry name" value="H2TH_FPG"/>
</dbReference>
<evidence type="ECO:0000256" key="4">
    <source>
        <dbReference type="ARBA" id="ARBA00022723"/>
    </source>
</evidence>
<evidence type="ECO:0000256" key="3">
    <source>
        <dbReference type="ARBA" id="ARBA00011245"/>
    </source>
</evidence>
<evidence type="ECO:0000256" key="12">
    <source>
        <dbReference type="ARBA" id="ARBA00023268"/>
    </source>
</evidence>
<proteinExistence type="inferred from homology"/>
<evidence type="ECO:0000256" key="15">
    <source>
        <dbReference type="HAMAP-Rule" id="MF_00103"/>
    </source>
</evidence>
<dbReference type="RefSeq" id="WP_109189743.1">
    <property type="nucleotide sequence ID" value="NZ_BMYA01000006.1"/>
</dbReference>
<dbReference type="EMBL" id="QEWQ01000005">
    <property type="protein sequence ID" value="PWD80588.1"/>
    <property type="molecule type" value="Genomic_DNA"/>
</dbReference>
<dbReference type="Gene3D" id="3.20.190.10">
    <property type="entry name" value="MutM-like, N-terminal"/>
    <property type="match status" value="1"/>
</dbReference>
<dbReference type="PANTHER" id="PTHR22993">
    <property type="entry name" value="FORMAMIDOPYRIMIDINE-DNA GLYCOSYLASE"/>
    <property type="match status" value="1"/>
</dbReference>
<dbReference type="OrthoDB" id="9800855at2"/>
<dbReference type="SUPFAM" id="SSF57716">
    <property type="entry name" value="Glucocorticoid receptor-like (DNA-binding domain)"/>
    <property type="match status" value="1"/>
</dbReference>
<feature type="binding site" evidence="15">
    <location>
        <position position="111"/>
    </location>
    <ligand>
        <name>DNA</name>
        <dbReference type="ChEBI" id="CHEBI:16991"/>
    </ligand>
</feature>
<dbReference type="FunFam" id="1.10.8.50:FF:000003">
    <property type="entry name" value="Formamidopyrimidine-DNA glycosylase"/>
    <property type="match status" value="1"/>
</dbReference>
<dbReference type="Pfam" id="PF01149">
    <property type="entry name" value="Fapy_DNA_glyco"/>
    <property type="match status" value="1"/>
</dbReference>
<keyword evidence="13 15" id="KW-0326">Glycosidase</keyword>
<feature type="active site" description="Schiff-base intermediate with DNA" evidence="15">
    <location>
        <position position="2"/>
    </location>
</feature>
<evidence type="ECO:0000256" key="2">
    <source>
        <dbReference type="ARBA" id="ARBA00009409"/>
    </source>
</evidence>
<feature type="binding site" evidence="15">
    <location>
        <position position="92"/>
    </location>
    <ligand>
        <name>DNA</name>
        <dbReference type="ChEBI" id="CHEBI:16991"/>
    </ligand>
</feature>
<feature type="active site" description="Proton donor; for delta-elimination activity" evidence="15">
    <location>
        <position position="261"/>
    </location>
</feature>
<evidence type="ECO:0000259" key="17">
    <source>
        <dbReference type="PROSITE" id="PS51068"/>
    </source>
</evidence>
<feature type="binding site" evidence="15">
    <location>
        <position position="152"/>
    </location>
    <ligand>
        <name>DNA</name>
        <dbReference type="ChEBI" id="CHEBI:16991"/>
    </ligand>
</feature>
<keyword evidence="11 15" id="KW-0456">Lyase</keyword>
<feature type="active site" description="Proton donor" evidence="15">
    <location>
        <position position="3"/>
    </location>
</feature>
<keyword evidence="10 15" id="KW-0234">DNA repair</keyword>
<name>A0A2U2AD53_9GAMM</name>
<comment type="catalytic activity">
    <reaction evidence="1 15">
        <text>Hydrolysis of DNA containing ring-opened 7-methylguanine residues, releasing 2,6-diamino-4-hydroxy-5-(N-methyl)formamidopyrimidine.</text>
        <dbReference type="EC" id="3.2.2.23"/>
    </reaction>
</comment>
<dbReference type="InterPro" id="IPR012319">
    <property type="entry name" value="FPG_cat"/>
</dbReference>
<sequence length="271" mass="30669">MPELPEVETVRAGISPHLIGAKIGAIEIRNDRLRYPIPKAIESLYGAEIMAIERRAKYLILYTEKHKVLIHLGMSGAIRIVENEGDLEWQKHDHFIMQMDNDQLMVYHDPRRFGFILLYDREAEIPFLEKLAPEPLSDAFSTDYLFAKLNSRTRPIKSVVMDQAFVVGAGNIYANESLFMAGIHPERPANNLNREEVERLVSAIKAVLTRAITQGGTTLKDFTTPDGHPGYFAQELLVYGQKGQPCALCQTPIERIVLGNRATYFCPQCQK</sequence>
<feature type="domain" description="Formamidopyrimidine-DNA glycosylase catalytic" evidence="17">
    <location>
        <begin position="2"/>
        <end position="114"/>
    </location>
</feature>
<keyword evidence="8 15" id="KW-0862">Zinc</keyword>
<evidence type="ECO:0000256" key="8">
    <source>
        <dbReference type="ARBA" id="ARBA00022833"/>
    </source>
</evidence>
<dbReference type="NCBIfam" id="NF002211">
    <property type="entry name" value="PRK01103.1"/>
    <property type="match status" value="1"/>
</dbReference>
<feature type="domain" description="FPG-type" evidence="16">
    <location>
        <begin position="237"/>
        <end position="271"/>
    </location>
</feature>
<keyword evidence="5 15" id="KW-0227">DNA damage</keyword>
<evidence type="ECO:0000256" key="1">
    <source>
        <dbReference type="ARBA" id="ARBA00001668"/>
    </source>
</evidence>
<dbReference type="CDD" id="cd08966">
    <property type="entry name" value="EcFpg-like_N"/>
    <property type="match status" value="1"/>
</dbReference>
<dbReference type="InterPro" id="IPR035937">
    <property type="entry name" value="FPG_N"/>
</dbReference>
<dbReference type="AlphaFoldDB" id="A0A2U2AD53"/>
<dbReference type="GO" id="GO:0008270">
    <property type="term" value="F:zinc ion binding"/>
    <property type="evidence" value="ECO:0007669"/>
    <property type="project" value="UniProtKB-UniRule"/>
</dbReference>
<dbReference type="SUPFAM" id="SSF46946">
    <property type="entry name" value="S13-like H2TH domain"/>
    <property type="match status" value="1"/>
</dbReference>
<evidence type="ECO:0000256" key="11">
    <source>
        <dbReference type="ARBA" id="ARBA00023239"/>
    </source>
</evidence>
<protein>
    <recommendedName>
        <fullName evidence="15">Formamidopyrimidine-DNA glycosylase</fullName>
        <shortName evidence="15">Fapy-DNA glycosylase</shortName>
        <ecNumber evidence="15">3.2.2.23</ecNumber>
    </recommendedName>
    <alternativeName>
        <fullName evidence="15">DNA-(apurinic or apyrimidinic site) lyase MutM</fullName>
        <shortName evidence="15">AP lyase MutM</shortName>
        <ecNumber evidence="15">4.2.99.18</ecNumber>
    </alternativeName>
</protein>
<dbReference type="InterPro" id="IPR010663">
    <property type="entry name" value="Znf_FPG/IleRS"/>
</dbReference>
<comment type="cofactor">
    <cofactor evidence="15">
        <name>Zn(2+)</name>
        <dbReference type="ChEBI" id="CHEBI:29105"/>
    </cofactor>
    <text evidence="15">Binds 1 zinc ion per subunit.</text>
</comment>
<comment type="subunit">
    <text evidence="3 15">Monomer.</text>
</comment>
<organism evidence="18 19">
    <name type="scientific">Ignatzschineria ureiclastica</name>
    <dbReference type="NCBI Taxonomy" id="472582"/>
    <lineage>
        <taxon>Bacteria</taxon>
        <taxon>Pseudomonadati</taxon>
        <taxon>Pseudomonadota</taxon>
        <taxon>Gammaproteobacteria</taxon>
        <taxon>Cardiobacteriales</taxon>
        <taxon>Ignatzschineriaceae</taxon>
        <taxon>Ignatzschineria</taxon>
    </lineage>
</organism>
<dbReference type="GO" id="GO:0140078">
    <property type="term" value="F:class I DNA-(apurinic or apyrimidinic site) endonuclease activity"/>
    <property type="evidence" value="ECO:0007669"/>
    <property type="project" value="UniProtKB-EC"/>
</dbReference>
<dbReference type="Proteomes" id="UP000245020">
    <property type="component" value="Unassembled WGS sequence"/>
</dbReference>
<dbReference type="GO" id="GO:0034039">
    <property type="term" value="F:8-oxo-7,8-dihydroguanine DNA N-glycosylase activity"/>
    <property type="evidence" value="ECO:0007669"/>
    <property type="project" value="TreeGrafter"/>
</dbReference>
<dbReference type="EC" id="3.2.2.23" evidence="15"/>
<evidence type="ECO:0000256" key="14">
    <source>
        <dbReference type="ARBA" id="ARBA00044632"/>
    </source>
</evidence>
<dbReference type="EC" id="4.2.99.18" evidence="15"/>
<dbReference type="PROSITE" id="PS51066">
    <property type="entry name" value="ZF_FPG_2"/>
    <property type="match status" value="1"/>
</dbReference>
<evidence type="ECO:0000256" key="5">
    <source>
        <dbReference type="ARBA" id="ARBA00022763"/>
    </source>
</evidence>
<dbReference type="Pfam" id="PF06831">
    <property type="entry name" value="H2TH"/>
    <property type="match status" value="1"/>
</dbReference>
<dbReference type="GO" id="GO:0006284">
    <property type="term" value="P:base-excision repair"/>
    <property type="evidence" value="ECO:0007669"/>
    <property type="project" value="InterPro"/>
</dbReference>
<reference evidence="19" key="1">
    <citation type="submission" date="2018-05" db="EMBL/GenBank/DDBJ databases">
        <title>Ignatzschineria dubaiensis sp. nov., isolated from necrotic foot tissues of dromedaries (Camelus dromedarius) and associated maggots in Dubai, United Arab Emirates.</title>
        <authorList>
            <person name="Tsang C.C."/>
            <person name="Tang J.Y.M."/>
            <person name="Fong J.Y.H."/>
            <person name="Kinne J."/>
            <person name="Lee H.H."/>
            <person name="Joseph M."/>
            <person name="Jose S."/>
            <person name="Schuster R.K."/>
            <person name="Tang Y."/>
            <person name="Sivakumar S."/>
            <person name="Chen J.H.K."/>
            <person name="Teng J.L.L."/>
            <person name="Lau S.K.P."/>
            <person name="Wernery U."/>
            <person name="Woo P.C.Y."/>
        </authorList>
    </citation>
    <scope>NUCLEOTIDE SEQUENCE [LARGE SCALE GENOMIC DNA]</scope>
    <source>
        <strain evidence="19">KCTC 22644</strain>
    </source>
</reference>
<dbReference type="PANTHER" id="PTHR22993:SF9">
    <property type="entry name" value="FORMAMIDOPYRIMIDINE-DNA GLYCOSYLASE"/>
    <property type="match status" value="1"/>
</dbReference>
<dbReference type="Gene3D" id="1.10.8.50">
    <property type="match status" value="1"/>
</dbReference>
<dbReference type="InterPro" id="IPR010979">
    <property type="entry name" value="Ribosomal_uS13-like_H2TH"/>
</dbReference>
<keyword evidence="9 15" id="KW-0238">DNA-binding</keyword>
<comment type="catalytic activity">
    <reaction evidence="14 15">
        <text>2'-deoxyribonucleotide-(2'-deoxyribose 5'-phosphate)-2'-deoxyribonucleotide-DNA = a 3'-end 2'-deoxyribonucleotide-(2,3-dehydro-2,3-deoxyribose 5'-phosphate)-DNA + a 5'-end 5'-phospho-2'-deoxyribonucleoside-DNA + H(+)</text>
        <dbReference type="Rhea" id="RHEA:66592"/>
        <dbReference type="Rhea" id="RHEA-COMP:13180"/>
        <dbReference type="Rhea" id="RHEA-COMP:16897"/>
        <dbReference type="Rhea" id="RHEA-COMP:17067"/>
        <dbReference type="ChEBI" id="CHEBI:15378"/>
        <dbReference type="ChEBI" id="CHEBI:136412"/>
        <dbReference type="ChEBI" id="CHEBI:157695"/>
        <dbReference type="ChEBI" id="CHEBI:167181"/>
        <dbReference type="EC" id="4.2.99.18"/>
    </reaction>
</comment>
<keyword evidence="7 15" id="KW-0378">Hydrolase</keyword>
<gene>
    <name evidence="15" type="primary">mutM</name>
    <name evidence="15" type="synonym">fpg</name>
    <name evidence="18" type="ORF">DC083_08205</name>
</gene>
<comment type="caution">
    <text evidence="18">The sequence shown here is derived from an EMBL/GenBank/DDBJ whole genome shotgun (WGS) entry which is preliminary data.</text>
</comment>
<evidence type="ECO:0000256" key="10">
    <source>
        <dbReference type="ARBA" id="ARBA00023204"/>
    </source>
</evidence>
<dbReference type="Pfam" id="PF06827">
    <property type="entry name" value="zf-FPG_IleRS"/>
    <property type="match status" value="1"/>
</dbReference>
<dbReference type="PROSITE" id="PS51068">
    <property type="entry name" value="FPG_CAT"/>
    <property type="match status" value="1"/>
</dbReference>
<dbReference type="FunFam" id="3.20.190.10:FF:000001">
    <property type="entry name" value="Formamidopyrimidine-DNA glycosylase"/>
    <property type="match status" value="1"/>
</dbReference>
<comment type="function">
    <text evidence="15">Involved in base excision repair of DNA damaged by oxidation or by mutagenic agents. Acts as DNA glycosylase that recognizes and removes damaged bases. Has a preference for oxidized purines, such as 7,8-dihydro-8-oxoguanine (8-oxoG). Has AP (apurinic/apyrimidinic) lyase activity and introduces nicks in the DNA strand. Cleaves the DNA backbone by beta-delta elimination to generate a single-strand break at the site of the removed base with both 3'- and 5'-phosphates.</text>
</comment>
<accession>A0A2U2AD53</accession>
<dbReference type="InterPro" id="IPR020629">
    <property type="entry name" value="FPG_Glyclase"/>
</dbReference>
<evidence type="ECO:0000259" key="16">
    <source>
        <dbReference type="PROSITE" id="PS51066"/>
    </source>
</evidence>
<dbReference type="InterPro" id="IPR000214">
    <property type="entry name" value="Znf_DNA_glyclase/AP_lyase"/>
</dbReference>
<evidence type="ECO:0000256" key="9">
    <source>
        <dbReference type="ARBA" id="ARBA00023125"/>
    </source>
</evidence>
<evidence type="ECO:0000256" key="13">
    <source>
        <dbReference type="ARBA" id="ARBA00023295"/>
    </source>
</evidence>
<evidence type="ECO:0000256" key="7">
    <source>
        <dbReference type="ARBA" id="ARBA00022801"/>
    </source>
</evidence>
<dbReference type="SMART" id="SM01232">
    <property type="entry name" value="H2TH"/>
    <property type="match status" value="1"/>
</dbReference>
<keyword evidence="6 15" id="KW-0863">Zinc-finger</keyword>
<dbReference type="NCBIfam" id="TIGR00577">
    <property type="entry name" value="fpg"/>
    <property type="match status" value="1"/>
</dbReference>
<dbReference type="SMART" id="SM00898">
    <property type="entry name" value="Fapy_DNA_glyco"/>
    <property type="match status" value="1"/>
</dbReference>
<comment type="similarity">
    <text evidence="2 15">Belongs to the FPG family.</text>
</comment>
<evidence type="ECO:0000256" key="6">
    <source>
        <dbReference type="ARBA" id="ARBA00022771"/>
    </source>
</evidence>
<evidence type="ECO:0000313" key="18">
    <source>
        <dbReference type="EMBL" id="PWD80588.1"/>
    </source>
</evidence>
<keyword evidence="12 15" id="KW-0511">Multifunctional enzyme</keyword>
<dbReference type="HAMAP" id="MF_00103">
    <property type="entry name" value="Fapy_DNA_glycosyl"/>
    <property type="match status" value="1"/>
</dbReference>
<feature type="active site" description="Proton donor; for beta-elimination activity" evidence="15">
    <location>
        <position position="57"/>
    </location>
</feature>